<gene>
    <name evidence="1" type="ORF">FisN_1Hh043</name>
</gene>
<comment type="caution">
    <text evidence="1">The sequence shown here is derived from an EMBL/GenBank/DDBJ whole genome shotgun (WGS) entry which is preliminary data.</text>
</comment>
<evidence type="ECO:0000313" key="1">
    <source>
        <dbReference type="EMBL" id="GAX28960.1"/>
    </source>
</evidence>
<dbReference type="PANTHER" id="PTHR24114:SF2">
    <property type="entry name" value="F-BOX DOMAIN-CONTAINING PROTEIN-RELATED"/>
    <property type="match status" value="1"/>
</dbReference>
<dbReference type="Proteomes" id="UP000198406">
    <property type="component" value="Unassembled WGS sequence"/>
</dbReference>
<dbReference type="InterPro" id="IPR032675">
    <property type="entry name" value="LRR_dom_sf"/>
</dbReference>
<evidence type="ECO:0000313" key="2">
    <source>
        <dbReference type="Proteomes" id="UP000198406"/>
    </source>
</evidence>
<proteinExistence type="predicted"/>
<dbReference type="SUPFAM" id="SSF52047">
    <property type="entry name" value="RNI-like"/>
    <property type="match status" value="1"/>
</dbReference>
<dbReference type="Pfam" id="PF13516">
    <property type="entry name" value="LRR_6"/>
    <property type="match status" value="1"/>
</dbReference>
<dbReference type="EMBL" id="BDSP01000284">
    <property type="protein sequence ID" value="GAX28960.1"/>
    <property type="molecule type" value="Genomic_DNA"/>
</dbReference>
<dbReference type="PANTHER" id="PTHR24114">
    <property type="entry name" value="LEUCINE RICH REPEAT FAMILY PROTEIN"/>
    <property type="match status" value="1"/>
</dbReference>
<protein>
    <submittedName>
        <fullName evidence="1">Uncharacterized protein</fullName>
    </submittedName>
</protein>
<reference evidence="1 2" key="1">
    <citation type="journal article" date="2015" name="Plant Cell">
        <title>Oil accumulation by the oleaginous diatom Fistulifera solaris as revealed by the genome and transcriptome.</title>
        <authorList>
            <person name="Tanaka T."/>
            <person name="Maeda Y."/>
            <person name="Veluchamy A."/>
            <person name="Tanaka M."/>
            <person name="Abida H."/>
            <person name="Marechal E."/>
            <person name="Bowler C."/>
            <person name="Muto M."/>
            <person name="Sunaga Y."/>
            <person name="Tanaka M."/>
            <person name="Yoshino T."/>
            <person name="Taniguchi T."/>
            <person name="Fukuda Y."/>
            <person name="Nemoto M."/>
            <person name="Matsumoto M."/>
            <person name="Wong P.S."/>
            <person name="Aburatani S."/>
            <person name="Fujibuchi W."/>
        </authorList>
    </citation>
    <scope>NUCLEOTIDE SEQUENCE [LARGE SCALE GENOMIC DNA]</scope>
    <source>
        <strain evidence="1 2">JPCC DA0580</strain>
    </source>
</reference>
<dbReference type="InParanoid" id="A0A1Z5KRL3"/>
<dbReference type="SMART" id="SM00368">
    <property type="entry name" value="LRR_RI"/>
    <property type="match status" value="3"/>
</dbReference>
<dbReference type="Gene3D" id="3.80.10.10">
    <property type="entry name" value="Ribonuclease Inhibitor"/>
    <property type="match status" value="2"/>
</dbReference>
<keyword evidence="2" id="KW-1185">Reference proteome</keyword>
<dbReference type="OrthoDB" id="188902at2759"/>
<dbReference type="AlphaFoldDB" id="A0A1Z5KRL3"/>
<dbReference type="InterPro" id="IPR052394">
    <property type="entry name" value="LRR-containing"/>
</dbReference>
<dbReference type="InterPro" id="IPR001611">
    <property type="entry name" value="Leu-rich_rpt"/>
</dbReference>
<sequence>MTSICEQLRNNDPELRELRLTESPEAYAASMSDLIEALSSNTVVDYIRLDRDFLPCMDENYMEDFFSTIGALPALTEAHIWHASVPVKVLADFLKNANKIEFLEFGCLDLQGTAEDFAIISKAIENHPTLTGFNLTDFCLNDDSIVMDDFIKALSTIPNLEKVKIEVTRRRRVSLVGSVAASQPVKVIVRGLALASLISAPKMNELTLNRLALDLDDFEALAEAIKTAPSIKALALPHCGLNDESADHIAKAIGLNQSLEKLDLSCNSLTDEGCIVIATALADNRSIKMLRLWGNVKISNAGFDALAEMLQQNVALERIPLMAPAAYKNKIDAETMKSRTGISHAA</sequence>
<name>A0A1Z5KRL3_FISSO</name>
<accession>A0A1Z5KRL3</accession>
<organism evidence="1 2">
    <name type="scientific">Fistulifera solaris</name>
    <name type="common">Oleaginous diatom</name>
    <dbReference type="NCBI Taxonomy" id="1519565"/>
    <lineage>
        <taxon>Eukaryota</taxon>
        <taxon>Sar</taxon>
        <taxon>Stramenopiles</taxon>
        <taxon>Ochrophyta</taxon>
        <taxon>Bacillariophyta</taxon>
        <taxon>Bacillariophyceae</taxon>
        <taxon>Bacillariophycidae</taxon>
        <taxon>Naviculales</taxon>
        <taxon>Naviculaceae</taxon>
        <taxon>Fistulifera</taxon>
    </lineage>
</organism>